<dbReference type="InterPro" id="IPR001610">
    <property type="entry name" value="PAC"/>
</dbReference>
<dbReference type="InterPro" id="IPR005467">
    <property type="entry name" value="His_kinase_dom"/>
</dbReference>
<dbReference type="InterPro" id="IPR029016">
    <property type="entry name" value="GAF-like_dom_sf"/>
</dbReference>
<dbReference type="SMART" id="SM00387">
    <property type="entry name" value="HATPase_c"/>
    <property type="match status" value="1"/>
</dbReference>
<dbReference type="CDD" id="cd16919">
    <property type="entry name" value="HATPase_CckA-like"/>
    <property type="match status" value="1"/>
</dbReference>
<dbReference type="FunFam" id="3.30.450.20:FF:000099">
    <property type="entry name" value="Sensory box sensor histidine kinase"/>
    <property type="match status" value="1"/>
</dbReference>
<evidence type="ECO:0000256" key="3">
    <source>
        <dbReference type="ARBA" id="ARBA00012438"/>
    </source>
</evidence>
<dbReference type="InterPro" id="IPR036890">
    <property type="entry name" value="HATPase_C_sf"/>
</dbReference>
<keyword evidence="8" id="KW-0175">Coiled coil</keyword>
<feature type="domain" description="PAC" evidence="14">
    <location>
        <begin position="400"/>
        <end position="453"/>
    </location>
</feature>
<protein>
    <recommendedName>
        <fullName evidence="3">histidine kinase</fullName>
        <ecNumber evidence="3">2.7.13.3</ecNumber>
    </recommendedName>
</protein>
<feature type="domain" description="PAS" evidence="13">
    <location>
        <begin position="321"/>
        <end position="361"/>
    </location>
</feature>
<dbReference type="SMART" id="SM00448">
    <property type="entry name" value="REC"/>
    <property type="match status" value="2"/>
</dbReference>
<dbReference type="InterPro" id="IPR035965">
    <property type="entry name" value="PAS-like_dom_sf"/>
</dbReference>
<comment type="similarity">
    <text evidence="2">In the N-terminal section; belongs to the phytochrome family.</text>
</comment>
<evidence type="ECO:0000259" key="10">
    <source>
        <dbReference type="PROSITE" id="PS50046"/>
    </source>
</evidence>
<dbReference type="InterPro" id="IPR036097">
    <property type="entry name" value="HisK_dim/P_sf"/>
</dbReference>
<dbReference type="SUPFAM" id="SSF55874">
    <property type="entry name" value="ATPase domain of HSP90 chaperone/DNA topoisomerase II/histidine kinase"/>
    <property type="match status" value="1"/>
</dbReference>
<evidence type="ECO:0000256" key="5">
    <source>
        <dbReference type="ARBA" id="ARBA00022679"/>
    </source>
</evidence>
<dbReference type="PROSITE" id="PS50110">
    <property type="entry name" value="RESPONSE_REGULATORY"/>
    <property type="match status" value="2"/>
</dbReference>
<evidence type="ECO:0000256" key="1">
    <source>
        <dbReference type="ARBA" id="ARBA00000085"/>
    </source>
</evidence>
<dbReference type="SMART" id="SM00388">
    <property type="entry name" value="HisKA"/>
    <property type="match status" value="1"/>
</dbReference>
<keyword evidence="4 7" id="KW-0597">Phosphoprotein</keyword>
<feature type="coiled-coil region" evidence="8">
    <location>
        <begin position="696"/>
        <end position="734"/>
    </location>
</feature>
<dbReference type="Pfam" id="PF00512">
    <property type="entry name" value="HisKA"/>
    <property type="match status" value="1"/>
</dbReference>
<evidence type="ECO:0000259" key="14">
    <source>
        <dbReference type="PROSITE" id="PS50113"/>
    </source>
</evidence>
<dbReference type="InterPro" id="IPR001789">
    <property type="entry name" value="Sig_transdc_resp-reg_receiver"/>
</dbReference>
<dbReference type="InterPro" id="IPR016132">
    <property type="entry name" value="Phyto_chromo_attachment"/>
</dbReference>
<dbReference type="InterPro" id="IPR013655">
    <property type="entry name" value="PAS_fold_3"/>
</dbReference>
<accession>A0A2A2SBB8</accession>
<feature type="modified residue" description="4-aspartylphosphate" evidence="7">
    <location>
        <position position="1166"/>
    </location>
</feature>
<dbReference type="PANTHER" id="PTHR43065">
    <property type="entry name" value="SENSOR HISTIDINE KINASE"/>
    <property type="match status" value="1"/>
</dbReference>
<feature type="domain" description="PAC" evidence="14">
    <location>
        <begin position="527"/>
        <end position="579"/>
    </location>
</feature>
<dbReference type="SUPFAM" id="SSF55785">
    <property type="entry name" value="PYP-like sensor domain (PAS domain)"/>
    <property type="match status" value="4"/>
</dbReference>
<evidence type="ECO:0000313" key="16">
    <source>
        <dbReference type="Proteomes" id="UP000218151"/>
    </source>
</evidence>
<dbReference type="SMART" id="SM00065">
    <property type="entry name" value="GAF"/>
    <property type="match status" value="1"/>
</dbReference>
<dbReference type="CDD" id="cd00130">
    <property type="entry name" value="PAS"/>
    <property type="match status" value="1"/>
</dbReference>
<dbReference type="GO" id="GO:0000155">
    <property type="term" value="F:phosphorelay sensor kinase activity"/>
    <property type="evidence" value="ECO:0007669"/>
    <property type="project" value="InterPro"/>
</dbReference>
<feature type="domain" description="Phytochrome chromophore attachment site" evidence="10">
    <location>
        <begin position="257"/>
        <end position="304"/>
    </location>
</feature>
<keyword evidence="5" id="KW-0808">Transferase</keyword>
<dbReference type="Pfam" id="PF00072">
    <property type="entry name" value="Response_reg"/>
    <property type="match status" value="2"/>
</dbReference>
<evidence type="ECO:0000256" key="2">
    <source>
        <dbReference type="ARBA" id="ARBA00006402"/>
    </source>
</evidence>
<dbReference type="CDD" id="cd18161">
    <property type="entry name" value="REC_hyHK_blue-like"/>
    <property type="match status" value="1"/>
</dbReference>
<name>A0A2A2SBB8_9SPHN</name>
<evidence type="ECO:0000256" key="4">
    <source>
        <dbReference type="ARBA" id="ARBA00022553"/>
    </source>
</evidence>
<dbReference type="Pfam" id="PF13188">
    <property type="entry name" value="PAS_8"/>
    <property type="match status" value="1"/>
</dbReference>
<keyword evidence="16" id="KW-1185">Reference proteome</keyword>
<gene>
    <name evidence="15" type="ORF">CKY28_15455</name>
</gene>
<sequence length="1238" mass="135625">MADPGETPARDAFDRGRRADPPAMGDELLRRMLESSADCIKLLDLGGRLEFMSENGMCAMEIDNFGAVAGGCWSDFWEGEERAKVLAAMDEARAGRFGRFQGHARTFKGASRWWDVTVTPIDDADGRPEKLLAVSRDVTAEHEHAAALRDSAARLALLDELGSATAGLADADAVLAATTRVVGERMGVSICAYADMDPDEDGFTIRGDWAAPGSRSIVGRYRLADFGKLAVQELGAGRPLVINDNSREIAPEEAATFQAIGIAATICMPLVKDGRLTALMAVHHVRPHRWTEAELLTIREVTERSWAHVQRVGIAASLAESEALLNAVIDAMPVGVIVADAAGRILRDNAANRELWGVPPDTAGWEGYGEWEGYWPETGERIQAHEWGMARALLTGERVRDELVESVRFDTGERRFFLNSASPVRDVEGRIVAGVVGAVDVTERRAVEQRLREAEERFRNMADHAPVMVWTTDPSGYCTYLNRAWYQFTGQSEAEAEGFGWLEATHPDDAAEAERVFLEANAARTPFRLEYRLRHKDGGHRWAIDAASPRFGSGGEFLGYVGSVLDIHDRREAEGALRESEARYRALFENIDAGFCIVEMRFEGERAVDYRMTEVNPAFARQTGAGDVAGKWVSEFAPDLERHWFDTYGRVALTGEPARFENEAAPFGRWYDVHAFRTGRPEERRVAILFNDISARRRAEQELRELNRTLERRVQEEVEERTRAEEALRQAQKLEAVGQLTGGIAHDFNNLLTVVVGNIDMGLRALEQAGGEPRVRRALDQAQKGAERAASLTQRLLAFSRRQPLAPKPVDVDKLVPGMSDLLNRSLGETVKLEIVTSPGLWRVEADPNQLESAILNLAINARDAMPQGGSLTIDTANARLDEAYSATHAEVAPGQYVVVTVTDTGEGMPRELLDKVFEPFFTTKEVGKGTGLGLSMVYGFVKQSGGHVKIYSEEGRGTSVKLYLPRLLSGAEEAKEAVLTPGLEVSRRAEVVLVTEDDDDVRAYTVECLRELGYRVLEAHDGPSALRLLDRQGQEVDLLFTDVVMPGMSGRELVDVARERRPGLKVLYTSGYTRDAIMHGGRLEPGVEMIAKPFTFQALAQKVRDVLEAGTTKRVLIAQGDATVRALAAEALGGVGYSVDEAATAAEVLGRVRAAQGRYDAVVLDAGLPDKAGDAVLAELRALHADMPILLAVAAGEEAGLRERLAGDRCAGVIARPFTGGRLAEALRELGVRCARR</sequence>
<dbReference type="InterPro" id="IPR003018">
    <property type="entry name" value="GAF"/>
</dbReference>
<dbReference type="SMART" id="SM00091">
    <property type="entry name" value="PAS"/>
    <property type="match status" value="4"/>
</dbReference>
<dbReference type="PROSITE" id="PS50112">
    <property type="entry name" value="PAS"/>
    <property type="match status" value="2"/>
</dbReference>
<comment type="caution">
    <text evidence="15">The sequence shown here is derived from an EMBL/GenBank/DDBJ whole genome shotgun (WGS) entry which is preliminary data.</text>
</comment>
<dbReference type="EMBL" id="NSLI01000005">
    <property type="protein sequence ID" value="PAX06548.1"/>
    <property type="molecule type" value="Genomic_DNA"/>
</dbReference>
<dbReference type="EC" id="2.7.13.3" evidence="3"/>
<feature type="domain" description="Response regulatory" evidence="12">
    <location>
        <begin position="1115"/>
        <end position="1232"/>
    </location>
</feature>
<feature type="domain" description="PAC" evidence="14">
    <location>
        <begin position="98"/>
        <end position="150"/>
    </location>
</feature>
<dbReference type="PROSITE" id="PS50046">
    <property type="entry name" value="PHYTOCHROME_2"/>
    <property type="match status" value="1"/>
</dbReference>
<dbReference type="PRINTS" id="PR00344">
    <property type="entry name" value="BCTRLSENSOR"/>
</dbReference>
<dbReference type="Gene3D" id="3.30.450.40">
    <property type="match status" value="1"/>
</dbReference>
<keyword evidence="6 15" id="KW-0418">Kinase</keyword>
<dbReference type="Pfam" id="PF08447">
    <property type="entry name" value="PAS_3"/>
    <property type="match status" value="1"/>
</dbReference>
<dbReference type="InterPro" id="IPR000700">
    <property type="entry name" value="PAS-assoc_C"/>
</dbReference>
<dbReference type="Pfam" id="PF01590">
    <property type="entry name" value="GAF"/>
    <property type="match status" value="1"/>
</dbReference>
<dbReference type="Gene3D" id="1.10.287.130">
    <property type="match status" value="1"/>
</dbReference>
<dbReference type="SUPFAM" id="SSF47384">
    <property type="entry name" value="Homodimeric domain of signal transducing histidine kinase"/>
    <property type="match status" value="1"/>
</dbReference>
<dbReference type="NCBIfam" id="TIGR00229">
    <property type="entry name" value="sensory_box"/>
    <property type="match status" value="4"/>
</dbReference>
<dbReference type="InterPro" id="IPR011006">
    <property type="entry name" value="CheY-like_superfamily"/>
</dbReference>
<dbReference type="CDD" id="cd00082">
    <property type="entry name" value="HisKA"/>
    <property type="match status" value="1"/>
</dbReference>
<dbReference type="InterPro" id="IPR003594">
    <property type="entry name" value="HATPase_dom"/>
</dbReference>
<dbReference type="Proteomes" id="UP000218151">
    <property type="component" value="Unassembled WGS sequence"/>
</dbReference>
<dbReference type="Gene3D" id="3.30.565.10">
    <property type="entry name" value="Histidine kinase-like ATPase, C-terminal domain"/>
    <property type="match status" value="1"/>
</dbReference>
<dbReference type="PROSITE" id="PS50113">
    <property type="entry name" value="PAC"/>
    <property type="match status" value="3"/>
</dbReference>
<evidence type="ECO:0000256" key="7">
    <source>
        <dbReference type="PROSITE-ProRule" id="PRU00169"/>
    </source>
</evidence>
<comment type="catalytic activity">
    <reaction evidence="1">
        <text>ATP + protein L-histidine = ADP + protein N-phospho-L-histidine.</text>
        <dbReference type="EC" id="2.7.13.3"/>
    </reaction>
</comment>
<dbReference type="Gene3D" id="3.30.450.20">
    <property type="entry name" value="PAS domain"/>
    <property type="match status" value="4"/>
</dbReference>
<feature type="region of interest" description="Disordered" evidence="9">
    <location>
        <begin position="1"/>
        <end position="22"/>
    </location>
</feature>
<dbReference type="InterPro" id="IPR004358">
    <property type="entry name" value="Sig_transdc_His_kin-like_C"/>
</dbReference>
<evidence type="ECO:0000256" key="6">
    <source>
        <dbReference type="ARBA" id="ARBA00022777"/>
    </source>
</evidence>
<dbReference type="Pfam" id="PF08448">
    <property type="entry name" value="PAS_4"/>
    <property type="match status" value="2"/>
</dbReference>
<dbReference type="SUPFAM" id="SSF55781">
    <property type="entry name" value="GAF domain-like"/>
    <property type="match status" value="1"/>
</dbReference>
<feature type="modified residue" description="4-aspartylphosphate" evidence="7">
    <location>
        <position position="1043"/>
    </location>
</feature>
<dbReference type="InterPro" id="IPR000014">
    <property type="entry name" value="PAS"/>
</dbReference>
<dbReference type="PROSITE" id="PS50109">
    <property type="entry name" value="HIS_KIN"/>
    <property type="match status" value="1"/>
</dbReference>
<reference evidence="16" key="1">
    <citation type="submission" date="2017-09" db="EMBL/GenBank/DDBJ databases">
        <authorList>
            <person name="Feng G."/>
            <person name="Zhu H."/>
        </authorList>
    </citation>
    <scope>NUCLEOTIDE SEQUENCE [LARGE SCALE GENOMIC DNA]</scope>
    <source>
        <strain evidence="16">1PNM-20</strain>
    </source>
</reference>
<dbReference type="Gene3D" id="3.40.50.2300">
    <property type="match status" value="2"/>
</dbReference>
<evidence type="ECO:0000259" key="11">
    <source>
        <dbReference type="PROSITE" id="PS50109"/>
    </source>
</evidence>
<dbReference type="RefSeq" id="WP_095999293.1">
    <property type="nucleotide sequence ID" value="NZ_NSLI01000005.1"/>
</dbReference>
<dbReference type="InterPro" id="IPR013656">
    <property type="entry name" value="PAS_4"/>
</dbReference>
<dbReference type="PANTHER" id="PTHR43065:SF42">
    <property type="entry name" value="TWO-COMPONENT SENSOR PPRA"/>
    <property type="match status" value="1"/>
</dbReference>
<organism evidence="15 16">
    <name type="scientific">Sphingomonas lenta</name>
    <dbReference type="NCBI Taxonomy" id="1141887"/>
    <lineage>
        <taxon>Bacteria</taxon>
        <taxon>Pseudomonadati</taxon>
        <taxon>Pseudomonadota</taxon>
        <taxon>Alphaproteobacteria</taxon>
        <taxon>Sphingomonadales</taxon>
        <taxon>Sphingomonadaceae</taxon>
        <taxon>Sphingomonas</taxon>
    </lineage>
</organism>
<evidence type="ECO:0000259" key="13">
    <source>
        <dbReference type="PROSITE" id="PS50112"/>
    </source>
</evidence>
<evidence type="ECO:0000313" key="15">
    <source>
        <dbReference type="EMBL" id="PAX06548.1"/>
    </source>
</evidence>
<evidence type="ECO:0000256" key="8">
    <source>
        <dbReference type="SAM" id="Coils"/>
    </source>
</evidence>
<dbReference type="AlphaFoldDB" id="A0A2A2SBB8"/>
<dbReference type="SMART" id="SM00086">
    <property type="entry name" value="PAC"/>
    <property type="match status" value="3"/>
</dbReference>
<dbReference type="Pfam" id="PF02518">
    <property type="entry name" value="HATPase_c"/>
    <property type="match status" value="1"/>
</dbReference>
<dbReference type="InterPro" id="IPR003661">
    <property type="entry name" value="HisK_dim/P_dom"/>
</dbReference>
<evidence type="ECO:0000256" key="9">
    <source>
        <dbReference type="SAM" id="MobiDB-lite"/>
    </source>
</evidence>
<evidence type="ECO:0000259" key="12">
    <source>
        <dbReference type="PROSITE" id="PS50110"/>
    </source>
</evidence>
<proteinExistence type="inferred from homology"/>
<feature type="domain" description="PAS" evidence="13">
    <location>
        <begin position="454"/>
        <end position="525"/>
    </location>
</feature>
<feature type="domain" description="Response regulatory" evidence="12">
    <location>
        <begin position="992"/>
        <end position="1108"/>
    </location>
</feature>
<feature type="domain" description="Histidine kinase" evidence="11">
    <location>
        <begin position="743"/>
        <end position="969"/>
    </location>
</feature>
<dbReference type="SUPFAM" id="SSF52172">
    <property type="entry name" value="CheY-like"/>
    <property type="match status" value="2"/>
</dbReference>
<feature type="compositionally biased region" description="Basic and acidic residues" evidence="9">
    <location>
        <begin position="8"/>
        <end position="20"/>
    </location>
</feature>
<dbReference type="OrthoDB" id="9796100at2"/>